<proteinExistence type="predicted"/>
<evidence type="ECO:0000313" key="1">
    <source>
        <dbReference type="EMBL" id="ABZ72875.1"/>
    </source>
</evidence>
<dbReference type="AlphaFoldDB" id="B0T8V8"/>
<dbReference type="HOGENOM" id="CLU_2732623_0_0_5"/>
<name>B0T8V8_CAUSK</name>
<dbReference type="STRING" id="366602.Caul_3748"/>
<gene>
    <name evidence="1" type="ordered locus">Caul_3748</name>
</gene>
<dbReference type="EMBL" id="CP000927">
    <property type="protein sequence ID" value="ABZ72875.1"/>
    <property type="molecule type" value="Genomic_DNA"/>
</dbReference>
<protein>
    <submittedName>
        <fullName evidence="1">Uncharacterized protein</fullName>
    </submittedName>
</protein>
<organism evidence="1">
    <name type="scientific">Caulobacter sp. (strain K31)</name>
    <dbReference type="NCBI Taxonomy" id="366602"/>
    <lineage>
        <taxon>Bacteria</taxon>
        <taxon>Pseudomonadati</taxon>
        <taxon>Pseudomonadota</taxon>
        <taxon>Alphaproteobacteria</taxon>
        <taxon>Caulobacterales</taxon>
        <taxon>Caulobacteraceae</taxon>
        <taxon>Caulobacter</taxon>
    </lineage>
</organism>
<reference evidence="1" key="1">
    <citation type="submission" date="2008-01" db="EMBL/GenBank/DDBJ databases">
        <title>Complete sequence of chromosome of Caulobacter sp. K31.</title>
        <authorList>
            <consortium name="US DOE Joint Genome Institute"/>
            <person name="Copeland A."/>
            <person name="Lucas S."/>
            <person name="Lapidus A."/>
            <person name="Barry K."/>
            <person name="Glavina del Rio T."/>
            <person name="Dalin E."/>
            <person name="Tice H."/>
            <person name="Pitluck S."/>
            <person name="Bruce D."/>
            <person name="Goodwin L."/>
            <person name="Thompson L.S."/>
            <person name="Brettin T."/>
            <person name="Detter J.C."/>
            <person name="Han C."/>
            <person name="Schmutz J."/>
            <person name="Larimer F."/>
            <person name="Land M."/>
            <person name="Hauser L."/>
            <person name="Kyrpides N."/>
            <person name="Kim E."/>
            <person name="Stephens C."/>
            <person name="Richardson P."/>
        </authorList>
    </citation>
    <scope>NUCLEOTIDE SEQUENCE [LARGE SCALE GENOMIC DNA]</scope>
    <source>
        <strain evidence="1">K31</strain>
    </source>
</reference>
<sequence>MGSENSDLIAWCQRQRDEALRQMELFGPGGVKAILQMPDGTTQDITAGVLTHQTENAAVFQRLASALKAAR</sequence>
<dbReference type="OrthoDB" id="7191733at2"/>
<accession>B0T8V8</accession>
<dbReference type="KEGG" id="cak:Caul_3748"/>